<comment type="caution">
    <text evidence="1">The sequence shown here is derived from an EMBL/GenBank/DDBJ whole genome shotgun (WGS) entry which is preliminary data.</text>
</comment>
<sequence length="153" mass="16995">MRTTGGCERLFRDVQSGPGTGADGLALHFRDLRQHREDQEPRARRDRTEPAYHDLDALVHERADRRLDIQGITAQPVDGGHVQPVALTGIFEHRREARPAPGQDRAADALIFELLVEGTAHRPSQCAALRRDRLASGRHAVVGNITHSFFILG</sequence>
<protein>
    <submittedName>
        <fullName evidence="1">Uncharacterized protein</fullName>
    </submittedName>
</protein>
<proteinExistence type="predicted"/>
<dbReference type="EMBL" id="JACIDH010000004">
    <property type="protein sequence ID" value="MBB3879125.1"/>
    <property type="molecule type" value="Genomic_DNA"/>
</dbReference>
<evidence type="ECO:0000313" key="2">
    <source>
        <dbReference type="Proteomes" id="UP000538670"/>
    </source>
</evidence>
<name>A0A7W6AAI4_9SPHN</name>
<reference evidence="1 2" key="1">
    <citation type="submission" date="2020-08" db="EMBL/GenBank/DDBJ databases">
        <title>Genomic Encyclopedia of Type Strains, Phase IV (KMG-IV): sequencing the most valuable type-strain genomes for metagenomic binning, comparative biology and taxonomic classification.</title>
        <authorList>
            <person name="Goeker M."/>
        </authorList>
    </citation>
    <scope>NUCLEOTIDE SEQUENCE [LARGE SCALE GENOMIC DNA]</scope>
    <source>
        <strain evidence="1 2">DSM 19512</strain>
    </source>
</reference>
<dbReference type="Proteomes" id="UP000538670">
    <property type="component" value="Unassembled WGS sequence"/>
</dbReference>
<accession>A0A7W6AAI4</accession>
<evidence type="ECO:0000313" key="1">
    <source>
        <dbReference type="EMBL" id="MBB3879125.1"/>
    </source>
</evidence>
<gene>
    <name evidence="1" type="ORF">GGR48_001548</name>
</gene>
<dbReference type="AlphaFoldDB" id="A0A7W6AAI4"/>
<organism evidence="1 2">
    <name type="scientific">Sphingomonas pseudosanguinis</name>
    <dbReference type="NCBI Taxonomy" id="413712"/>
    <lineage>
        <taxon>Bacteria</taxon>
        <taxon>Pseudomonadati</taxon>
        <taxon>Pseudomonadota</taxon>
        <taxon>Alphaproteobacteria</taxon>
        <taxon>Sphingomonadales</taxon>
        <taxon>Sphingomonadaceae</taxon>
        <taxon>Sphingomonas</taxon>
    </lineage>
</organism>
<keyword evidence="2" id="KW-1185">Reference proteome</keyword>